<accession>A0A2K3UUB9</accession>
<dbReference type="GO" id="GO:0005524">
    <property type="term" value="F:ATP binding"/>
    <property type="evidence" value="ECO:0007669"/>
    <property type="project" value="UniProtKB-KW"/>
</dbReference>
<evidence type="ECO:0000256" key="2">
    <source>
        <dbReference type="ARBA" id="ARBA00022448"/>
    </source>
</evidence>
<dbReference type="InterPro" id="IPR027417">
    <property type="entry name" value="P-loop_NTPase"/>
</dbReference>
<comment type="similarity">
    <text evidence="1">Belongs to the ABC transporter superfamily.</text>
</comment>
<dbReference type="PANTHER" id="PTHR42711">
    <property type="entry name" value="ABC TRANSPORTER ATP-BINDING PROTEIN"/>
    <property type="match status" value="1"/>
</dbReference>
<keyword evidence="2" id="KW-0813">Transport</keyword>
<dbReference type="EMBL" id="PPPD01000001">
    <property type="protein sequence ID" value="PNY80131.1"/>
    <property type="molecule type" value="Genomic_DNA"/>
</dbReference>
<feature type="compositionally biased region" description="Basic and acidic residues" evidence="5">
    <location>
        <begin position="78"/>
        <end position="92"/>
    </location>
</feature>
<feature type="compositionally biased region" description="Low complexity" evidence="5">
    <location>
        <begin position="137"/>
        <end position="147"/>
    </location>
</feature>
<evidence type="ECO:0000259" key="6">
    <source>
        <dbReference type="PROSITE" id="PS50893"/>
    </source>
</evidence>
<feature type="compositionally biased region" description="Pro residues" evidence="5">
    <location>
        <begin position="38"/>
        <end position="49"/>
    </location>
</feature>
<evidence type="ECO:0000256" key="4">
    <source>
        <dbReference type="ARBA" id="ARBA00022840"/>
    </source>
</evidence>
<feature type="compositionally biased region" description="Low complexity" evidence="5">
    <location>
        <begin position="50"/>
        <end position="65"/>
    </location>
</feature>
<feature type="region of interest" description="Disordered" evidence="5">
    <location>
        <begin position="135"/>
        <end position="191"/>
    </location>
</feature>
<keyword evidence="3" id="KW-0547">Nucleotide-binding</keyword>
<reference evidence="7 8" key="1">
    <citation type="submission" date="2018-01" db="EMBL/GenBank/DDBJ databases">
        <title>Deinococcus koreensis sp. nov., a radiation-resistant bacterium isolated from river water.</title>
        <authorList>
            <person name="Choi A."/>
        </authorList>
    </citation>
    <scope>NUCLEOTIDE SEQUENCE [LARGE SCALE GENOMIC DNA]</scope>
    <source>
        <strain evidence="7 8">SJW1-2</strain>
    </source>
</reference>
<dbReference type="PROSITE" id="PS50893">
    <property type="entry name" value="ABC_TRANSPORTER_2"/>
    <property type="match status" value="1"/>
</dbReference>
<keyword evidence="8" id="KW-1185">Reference proteome</keyword>
<feature type="compositionally biased region" description="Basic and acidic residues" evidence="5">
    <location>
        <begin position="1"/>
        <end position="10"/>
    </location>
</feature>
<feature type="compositionally biased region" description="Basic and acidic residues" evidence="5">
    <location>
        <begin position="170"/>
        <end position="182"/>
    </location>
</feature>
<gene>
    <name evidence="7" type="ORF">CVO96_01070</name>
</gene>
<sequence>MRHLPRPDRQHHARLRLPGRRADVRHPAVPEGQLPVRQPRPPGGQPEPAPQVHAGLHGAARAARLFHVHDPPGAVHGPAREHGGPPRQRPEDGPGESGHGLRLAAVWSRAGREEGGLESRARRGAAQHDLVRDLRPAAESAEPANPARRSDHPADRARRSAETAGQARSEPPRYRAGQRERPTPTLGKLPGVGVSLGAPAVIDVQDVGHRYGDVQALGGVSFSVPRGCFFALLGPNGAGKSTLVSLMSTLLPLQSGGLQVAGLDVRRDSARVRRTLGLVFQEPSLDERLTVLENLDFHGRIYGMNGRERRSRAEHVLNVVELGEWQNVAARILSRGMKRRLEIARGVMHDPALLILDEPTTGLDVQSRRAVWAYLGALRRETGVSLLLTTHQIEEAEDADLVAIIDRGEVLAFGTPTELRARLGGLVVTLRGVPDDLRATLRSEDAGAVMDETGDTLRLRVPDPAPLLTRLAPELHRLAGVNVQSASLEDVFLELTGRALRDERPAVGAGRVSPTDGRGFR</sequence>
<dbReference type="SUPFAM" id="SSF52540">
    <property type="entry name" value="P-loop containing nucleoside triphosphate hydrolases"/>
    <property type="match status" value="1"/>
</dbReference>
<dbReference type="AlphaFoldDB" id="A0A2K3UUB9"/>
<dbReference type="InterPro" id="IPR050763">
    <property type="entry name" value="ABC_transporter_ATP-binding"/>
</dbReference>
<evidence type="ECO:0000313" key="7">
    <source>
        <dbReference type="EMBL" id="PNY80131.1"/>
    </source>
</evidence>
<feature type="region of interest" description="Disordered" evidence="5">
    <location>
        <begin position="1"/>
        <end position="99"/>
    </location>
</feature>
<dbReference type="Gene3D" id="3.40.50.300">
    <property type="entry name" value="P-loop containing nucleotide triphosphate hydrolases"/>
    <property type="match status" value="1"/>
</dbReference>
<name>A0A2K3UUB9_9DEIO</name>
<proteinExistence type="inferred from homology"/>
<dbReference type="InterPro" id="IPR003439">
    <property type="entry name" value="ABC_transporter-like_ATP-bd"/>
</dbReference>
<organism evidence="7 8">
    <name type="scientific">Deinococcus koreensis</name>
    <dbReference type="NCBI Taxonomy" id="2054903"/>
    <lineage>
        <taxon>Bacteria</taxon>
        <taxon>Thermotogati</taxon>
        <taxon>Deinococcota</taxon>
        <taxon>Deinococci</taxon>
        <taxon>Deinococcales</taxon>
        <taxon>Deinococcaceae</taxon>
        <taxon>Deinococcus</taxon>
    </lineage>
</organism>
<comment type="caution">
    <text evidence="7">The sequence shown here is derived from an EMBL/GenBank/DDBJ whole genome shotgun (WGS) entry which is preliminary data.</text>
</comment>
<feature type="compositionally biased region" description="Basic and acidic residues" evidence="5">
    <location>
        <begin position="148"/>
        <end position="161"/>
    </location>
</feature>
<keyword evidence="4" id="KW-0067">ATP-binding</keyword>
<dbReference type="Proteomes" id="UP000236379">
    <property type="component" value="Unassembled WGS sequence"/>
</dbReference>
<evidence type="ECO:0000256" key="5">
    <source>
        <dbReference type="SAM" id="MobiDB-lite"/>
    </source>
</evidence>
<dbReference type="GO" id="GO:0016887">
    <property type="term" value="F:ATP hydrolysis activity"/>
    <property type="evidence" value="ECO:0007669"/>
    <property type="project" value="InterPro"/>
</dbReference>
<evidence type="ECO:0000256" key="3">
    <source>
        <dbReference type="ARBA" id="ARBA00022741"/>
    </source>
</evidence>
<feature type="domain" description="ABC transporter" evidence="6">
    <location>
        <begin position="202"/>
        <end position="432"/>
    </location>
</feature>
<evidence type="ECO:0000313" key="8">
    <source>
        <dbReference type="Proteomes" id="UP000236379"/>
    </source>
</evidence>
<dbReference type="InterPro" id="IPR003593">
    <property type="entry name" value="AAA+_ATPase"/>
</dbReference>
<dbReference type="OrthoDB" id="9804819at2"/>
<dbReference type="SMART" id="SM00382">
    <property type="entry name" value="AAA"/>
    <property type="match status" value="1"/>
</dbReference>
<dbReference type="Pfam" id="PF00005">
    <property type="entry name" value="ABC_tran"/>
    <property type="match status" value="1"/>
</dbReference>
<protein>
    <recommendedName>
        <fullName evidence="6">ABC transporter domain-containing protein</fullName>
    </recommendedName>
</protein>
<dbReference type="PANTHER" id="PTHR42711:SF5">
    <property type="entry name" value="ABC TRANSPORTER ATP-BINDING PROTEIN NATA"/>
    <property type="match status" value="1"/>
</dbReference>
<evidence type="ECO:0000256" key="1">
    <source>
        <dbReference type="ARBA" id="ARBA00005417"/>
    </source>
</evidence>